<dbReference type="PRINTS" id="PR00047">
    <property type="entry name" value="STROIDFINGER"/>
</dbReference>
<dbReference type="SUPFAM" id="SSF48508">
    <property type="entry name" value="Nuclear receptor ligand-binding domain"/>
    <property type="match status" value="1"/>
</dbReference>
<name>A0ABN8PS03_9CNID</name>
<dbReference type="SMART" id="SM00430">
    <property type="entry name" value="HOLI"/>
    <property type="match status" value="1"/>
</dbReference>
<evidence type="ECO:0000259" key="10">
    <source>
        <dbReference type="PROSITE" id="PS51030"/>
    </source>
</evidence>
<evidence type="ECO:0000256" key="4">
    <source>
        <dbReference type="ARBA" id="ARBA00023015"/>
    </source>
</evidence>
<sequence length="498" mass="57686">MEICAVCGDHSTGRHYGANTCEGCKLFFKRSIKKRLYYTCRVAGCCPVNKRYRNSCQYCRMRKCLRVGMKREAVQQTRAQDVEKGRKRVRRQQMKGEIRRETDFVSLSDFVYHLQAVEPYQTPQTKSEARSNQEKNIPYDLGSNVATKLPVQENSTEIAARLLFMSIHWAKNVRHFAELSHYDQVMLLQENWCKIFVINLVQWAMPFELAPIVAEVVEKTPREHLDRVLHNIGKLNEAVFKLVQLELNRAEFTLLKALVLFNPDIDQLSDAVQIQAVQNKTRNALEEYLRLHRPQAPSRFGQLLIKLTSLGAVDPKILEHVFFNKLIGGTSINSLVDDILRANSLGWHSNVKASITKPPVKSTQRVTRTNQHRILRSFARGFRRHVGEKVRHSFYEEISACLNRLHNGVRGDRRTWLYVQGYAVCAEFEKTFYDGKLHRNCFKTKQTFSKTDTFRTGTIFFPLERCPSYRESTKRGKERQAPTPGVRFGGVSVLWRLN</sequence>
<keyword evidence="2 9" id="KW-0863">Zinc-finger</keyword>
<evidence type="ECO:0000256" key="2">
    <source>
        <dbReference type="ARBA" id="ARBA00022771"/>
    </source>
</evidence>
<evidence type="ECO:0000256" key="6">
    <source>
        <dbReference type="ARBA" id="ARBA00023163"/>
    </source>
</evidence>
<keyword evidence="8 9" id="KW-0539">Nucleus</keyword>
<evidence type="ECO:0000256" key="9">
    <source>
        <dbReference type="RuleBase" id="RU004334"/>
    </source>
</evidence>
<dbReference type="SMART" id="SM00399">
    <property type="entry name" value="ZnF_C4"/>
    <property type="match status" value="1"/>
</dbReference>
<dbReference type="Proteomes" id="UP001159405">
    <property type="component" value="Unassembled WGS sequence"/>
</dbReference>
<dbReference type="InterPro" id="IPR001628">
    <property type="entry name" value="Znf_hrmn_rcpt"/>
</dbReference>
<dbReference type="InterPro" id="IPR013088">
    <property type="entry name" value="Znf_NHR/GATA"/>
</dbReference>
<feature type="domain" description="NR LBD" evidence="11">
    <location>
        <begin position="106"/>
        <end position="343"/>
    </location>
</feature>
<keyword evidence="13" id="KW-1185">Reference proteome</keyword>
<proteinExistence type="inferred from homology"/>
<evidence type="ECO:0000256" key="7">
    <source>
        <dbReference type="ARBA" id="ARBA00023170"/>
    </source>
</evidence>
<comment type="similarity">
    <text evidence="9">Belongs to the nuclear hormone receptor family.</text>
</comment>
<dbReference type="Gene3D" id="3.30.50.10">
    <property type="entry name" value="Erythroid Transcription Factor GATA-1, subunit A"/>
    <property type="match status" value="1"/>
</dbReference>
<dbReference type="PROSITE" id="PS51843">
    <property type="entry name" value="NR_LBD"/>
    <property type="match status" value="1"/>
</dbReference>
<dbReference type="InterPro" id="IPR050274">
    <property type="entry name" value="Nuclear_hormone_rcpt_NR2"/>
</dbReference>
<dbReference type="Gene3D" id="1.10.565.10">
    <property type="entry name" value="Retinoid X Receptor"/>
    <property type="match status" value="1"/>
</dbReference>
<dbReference type="InterPro" id="IPR035500">
    <property type="entry name" value="NHR-like_dom_sf"/>
</dbReference>
<evidence type="ECO:0000313" key="13">
    <source>
        <dbReference type="Proteomes" id="UP001159405"/>
    </source>
</evidence>
<dbReference type="PRINTS" id="PR00398">
    <property type="entry name" value="STRDHORMONER"/>
</dbReference>
<feature type="domain" description="Nuclear receptor" evidence="10">
    <location>
        <begin position="1"/>
        <end position="76"/>
    </location>
</feature>
<keyword evidence="1 9" id="KW-0479">Metal-binding</keyword>
<dbReference type="PROSITE" id="PS00031">
    <property type="entry name" value="NUCLEAR_REC_DBD_1"/>
    <property type="match status" value="1"/>
</dbReference>
<dbReference type="InterPro" id="IPR001723">
    <property type="entry name" value="Nuclear_hrmn_rcpt"/>
</dbReference>
<dbReference type="PRINTS" id="PR01282">
    <property type="entry name" value="COUPTNFACTOR"/>
</dbReference>
<dbReference type="EMBL" id="CALNXK010000087">
    <property type="protein sequence ID" value="CAH3149700.1"/>
    <property type="molecule type" value="Genomic_DNA"/>
</dbReference>
<keyword evidence="3 9" id="KW-0862">Zinc</keyword>
<evidence type="ECO:0000256" key="5">
    <source>
        <dbReference type="ARBA" id="ARBA00023125"/>
    </source>
</evidence>
<evidence type="ECO:0000313" key="12">
    <source>
        <dbReference type="EMBL" id="CAH3149700.1"/>
    </source>
</evidence>
<protein>
    <submittedName>
        <fullName evidence="12">Uncharacterized protein</fullName>
    </submittedName>
</protein>
<dbReference type="InterPro" id="IPR000536">
    <property type="entry name" value="Nucl_hrmn_rcpt_lig-bd"/>
</dbReference>
<keyword evidence="7 9" id="KW-0675">Receptor</keyword>
<comment type="caution">
    <text evidence="12">The sequence shown here is derived from an EMBL/GenBank/DDBJ whole genome shotgun (WGS) entry which is preliminary data.</text>
</comment>
<evidence type="ECO:0000256" key="3">
    <source>
        <dbReference type="ARBA" id="ARBA00022833"/>
    </source>
</evidence>
<keyword evidence="6 9" id="KW-0804">Transcription</keyword>
<reference evidence="12 13" key="1">
    <citation type="submission" date="2022-05" db="EMBL/GenBank/DDBJ databases">
        <authorList>
            <consortium name="Genoscope - CEA"/>
            <person name="William W."/>
        </authorList>
    </citation>
    <scope>NUCLEOTIDE SEQUENCE [LARGE SCALE GENOMIC DNA]</scope>
</reference>
<organism evidence="12 13">
    <name type="scientific">Porites lobata</name>
    <dbReference type="NCBI Taxonomy" id="104759"/>
    <lineage>
        <taxon>Eukaryota</taxon>
        <taxon>Metazoa</taxon>
        <taxon>Cnidaria</taxon>
        <taxon>Anthozoa</taxon>
        <taxon>Hexacorallia</taxon>
        <taxon>Scleractinia</taxon>
        <taxon>Fungiina</taxon>
        <taxon>Poritidae</taxon>
        <taxon>Porites</taxon>
    </lineage>
</organism>
<evidence type="ECO:0000256" key="8">
    <source>
        <dbReference type="ARBA" id="ARBA00023242"/>
    </source>
</evidence>
<comment type="subcellular location">
    <subcellularLocation>
        <location evidence="9">Nucleus</location>
    </subcellularLocation>
</comment>
<accession>A0ABN8PS03</accession>
<dbReference type="PANTHER" id="PTHR24083">
    <property type="entry name" value="NUCLEAR HORMONE RECEPTOR"/>
    <property type="match status" value="1"/>
</dbReference>
<keyword evidence="4 9" id="KW-0805">Transcription regulation</keyword>
<gene>
    <name evidence="12" type="ORF">PLOB_00047441</name>
</gene>
<evidence type="ECO:0000259" key="11">
    <source>
        <dbReference type="PROSITE" id="PS51843"/>
    </source>
</evidence>
<evidence type="ECO:0000256" key="1">
    <source>
        <dbReference type="ARBA" id="ARBA00022723"/>
    </source>
</evidence>
<dbReference type="SUPFAM" id="SSF57716">
    <property type="entry name" value="Glucocorticoid receptor-like (DNA-binding domain)"/>
    <property type="match status" value="1"/>
</dbReference>
<dbReference type="CDD" id="cd06916">
    <property type="entry name" value="NR_DBD_like"/>
    <property type="match status" value="1"/>
</dbReference>
<dbReference type="Pfam" id="PF00104">
    <property type="entry name" value="Hormone_recep"/>
    <property type="match status" value="1"/>
</dbReference>
<dbReference type="PROSITE" id="PS51030">
    <property type="entry name" value="NUCLEAR_REC_DBD_2"/>
    <property type="match status" value="1"/>
</dbReference>
<keyword evidence="5 9" id="KW-0238">DNA-binding</keyword>
<dbReference type="Pfam" id="PF00105">
    <property type="entry name" value="zf-C4"/>
    <property type="match status" value="1"/>
</dbReference>